<proteinExistence type="predicted"/>
<name>A0A7X0VQJ1_9CLOT</name>
<sequence>MEGNILEEIMISKLSEFMDYVEKLPKEFMVSRGQGNKLHSLLPGALRKDASGNFKYTRQSIAYFLNEFKVNSHNYMKRPSDIENNYEWMIYGQHYGIPTRLLDFTTSHIISLMFAVESAFEDKESEDGVVWFLDPIKLNNESCYRSQIITLSDNENISLDNCNGPIVIQGRKLNKRINAQSGLFIYFQDSSDALENIIKREDILKKVIIKQECKRDILVSLYSMGIGMTQIYPELSSVAKDIIMKENIKQYLREE</sequence>
<dbReference type="EMBL" id="JACKWY010000003">
    <property type="protein sequence ID" value="MBB6714407.1"/>
    <property type="molecule type" value="Genomic_DNA"/>
</dbReference>
<evidence type="ECO:0000259" key="1">
    <source>
        <dbReference type="SMART" id="SM00901"/>
    </source>
</evidence>
<gene>
    <name evidence="2" type="ORF">H7E68_06645</name>
</gene>
<evidence type="ECO:0000313" key="3">
    <source>
        <dbReference type="Proteomes" id="UP000585258"/>
    </source>
</evidence>
<dbReference type="SMART" id="SM00901">
    <property type="entry name" value="FRG"/>
    <property type="match status" value="1"/>
</dbReference>
<evidence type="ECO:0000313" key="2">
    <source>
        <dbReference type="EMBL" id="MBB6714407.1"/>
    </source>
</evidence>
<dbReference type="Proteomes" id="UP000585258">
    <property type="component" value="Unassembled WGS sequence"/>
</dbReference>
<feature type="domain" description="FRG" evidence="1">
    <location>
        <begin position="25"/>
        <end position="131"/>
    </location>
</feature>
<dbReference type="Pfam" id="PF08867">
    <property type="entry name" value="FRG"/>
    <property type="match status" value="1"/>
</dbReference>
<dbReference type="InterPro" id="IPR014966">
    <property type="entry name" value="FRG-dom"/>
</dbReference>
<reference evidence="2 3" key="1">
    <citation type="submission" date="2020-08" db="EMBL/GenBank/DDBJ databases">
        <title>Clostridia isolated from Swiss meat.</title>
        <authorList>
            <person name="Wambui J."/>
            <person name="Stevens M.J.A."/>
            <person name="Stephan R."/>
        </authorList>
    </citation>
    <scope>NUCLEOTIDE SEQUENCE [LARGE SCALE GENOMIC DNA]</scope>
    <source>
        <strain evidence="2 3">CM001</strain>
    </source>
</reference>
<organism evidence="2 3">
    <name type="scientific">Clostridium gasigenes</name>
    <dbReference type="NCBI Taxonomy" id="94869"/>
    <lineage>
        <taxon>Bacteria</taxon>
        <taxon>Bacillati</taxon>
        <taxon>Bacillota</taxon>
        <taxon>Clostridia</taxon>
        <taxon>Eubacteriales</taxon>
        <taxon>Clostridiaceae</taxon>
        <taxon>Clostridium</taxon>
    </lineage>
</organism>
<dbReference type="AlphaFoldDB" id="A0A7X0VQJ1"/>
<comment type="caution">
    <text evidence="2">The sequence shown here is derived from an EMBL/GenBank/DDBJ whole genome shotgun (WGS) entry which is preliminary data.</text>
</comment>
<protein>
    <submittedName>
        <fullName evidence="2">FRG domain-containing protein</fullName>
    </submittedName>
</protein>
<accession>A0A7X0VQJ1</accession>